<evidence type="ECO:0000313" key="9">
    <source>
        <dbReference type="EMBL" id="KYH13376.1"/>
    </source>
</evidence>
<feature type="transmembrane region" description="Helical" evidence="6">
    <location>
        <begin position="69"/>
        <end position="88"/>
    </location>
</feature>
<dbReference type="Pfam" id="PF02690">
    <property type="entry name" value="Na_Pi_cotrans"/>
    <property type="match status" value="1"/>
</dbReference>
<dbReference type="InterPro" id="IPR004633">
    <property type="entry name" value="NaPi_cotrn-rel/YqeW-like"/>
</dbReference>
<feature type="transmembrane region" description="Helical" evidence="6">
    <location>
        <begin position="6"/>
        <end position="24"/>
    </location>
</feature>
<dbReference type="PANTHER" id="PTHR10010:SF46">
    <property type="entry name" value="SODIUM-DEPENDENT PHOSPHATE TRANSPORT PROTEIN 2B"/>
    <property type="match status" value="1"/>
</dbReference>
<feature type="transmembrane region" description="Helical" evidence="6">
    <location>
        <begin position="177"/>
        <end position="203"/>
    </location>
</feature>
<proteinExistence type="predicted"/>
<name>A0A151A1Y1_9STAP</name>
<dbReference type="Proteomes" id="UP000075418">
    <property type="component" value="Unassembled WGS sequence"/>
</dbReference>
<keyword evidence="2" id="KW-1003">Cell membrane</keyword>
<organism evidence="9 10">
    <name type="scientific">Staphylococcus kloosii</name>
    <dbReference type="NCBI Taxonomy" id="29384"/>
    <lineage>
        <taxon>Bacteria</taxon>
        <taxon>Bacillati</taxon>
        <taxon>Bacillota</taxon>
        <taxon>Bacilli</taxon>
        <taxon>Bacillales</taxon>
        <taxon>Staphylococcaceae</taxon>
        <taxon>Staphylococcus</taxon>
    </lineage>
</organism>
<dbReference type="NCBIfam" id="TIGR00704">
    <property type="entry name" value="NaPi_cotrn_rel"/>
    <property type="match status" value="1"/>
</dbReference>
<dbReference type="InterPro" id="IPR003841">
    <property type="entry name" value="Na/Pi_transpt"/>
</dbReference>
<dbReference type="OrthoDB" id="9763003at2"/>
<evidence type="ECO:0000259" key="7">
    <source>
        <dbReference type="Pfam" id="PF01895"/>
    </source>
</evidence>
<evidence type="ECO:0000313" key="8">
    <source>
        <dbReference type="EMBL" id="GEP83150.1"/>
    </source>
</evidence>
<evidence type="ECO:0000313" key="11">
    <source>
        <dbReference type="Proteomes" id="UP000321040"/>
    </source>
</evidence>
<evidence type="ECO:0000256" key="6">
    <source>
        <dbReference type="SAM" id="Phobius"/>
    </source>
</evidence>
<dbReference type="GO" id="GO:0005436">
    <property type="term" value="F:sodium:phosphate symporter activity"/>
    <property type="evidence" value="ECO:0007669"/>
    <property type="project" value="InterPro"/>
</dbReference>
<dbReference type="InterPro" id="IPR038078">
    <property type="entry name" value="PhoU-like_sf"/>
</dbReference>
<feature type="transmembrane region" description="Helical" evidence="6">
    <location>
        <begin position="209"/>
        <end position="232"/>
    </location>
</feature>
<dbReference type="RefSeq" id="WP_061853607.1">
    <property type="nucleotide sequence ID" value="NZ_BKAQ01000023.1"/>
</dbReference>
<dbReference type="InterPro" id="IPR026022">
    <property type="entry name" value="PhoU_dom"/>
</dbReference>
<protein>
    <submittedName>
        <fullName evidence="9">Na/Pi cotransporter</fullName>
    </submittedName>
</protein>
<dbReference type="NCBIfam" id="NF037997">
    <property type="entry name" value="Na_Pi_symport"/>
    <property type="match status" value="1"/>
</dbReference>
<dbReference type="AlphaFoldDB" id="A0A151A1Y1"/>
<keyword evidence="11" id="KW-1185">Reference proteome</keyword>
<keyword evidence="4 6" id="KW-1133">Transmembrane helix</keyword>
<dbReference type="GO" id="GO:0044341">
    <property type="term" value="P:sodium-dependent phosphate transport"/>
    <property type="evidence" value="ECO:0007669"/>
    <property type="project" value="InterPro"/>
</dbReference>
<dbReference type="Gene3D" id="1.20.58.220">
    <property type="entry name" value="Phosphate transport system protein phou homolog 2, domain 2"/>
    <property type="match status" value="1"/>
</dbReference>
<dbReference type="Proteomes" id="UP000321040">
    <property type="component" value="Unassembled WGS sequence"/>
</dbReference>
<evidence type="ECO:0000256" key="4">
    <source>
        <dbReference type="ARBA" id="ARBA00022989"/>
    </source>
</evidence>
<gene>
    <name evidence="9" type="ORF">A0131_00935</name>
    <name evidence="8" type="ORF">SKL01_23280</name>
</gene>
<sequence>MNSFAMEILFTFIGGLGIFLYGIKQMGDGLQASAGDRLRSILNRFTSNPVMGVLAGMIVTILIQSSSGTTVITIGLVTAGFMTMRQAIGVVMGANIGTTVTAFIIGIDIGAYALPILAIGAFLIFFIHKRKVKNIGMILFGFGALFYGLELMSSAVKPLANLDGFNKIMLDMSSNPVLGLLAGTIVTVVIQSSSATIGILQGFYANDLISLHGALPVLLGDNIGTTITAVLASLAGSIAAKRVAMVHVLFNVIGATIFIIILPLYQGAMVWIQKALSLKPEMVIAFAHGSFNVTNTLIQLPFIFALAWIVTKIIPGDDIHEKFQPRILDKNLINRAPSFALQEAQDEIQHLGHMSYSVLENVKYYDDKVKKDIEQKQAVVENMYDNIRQYLTKISEKKLSAKDAERMSVLFDVNRAVLKVASLSQQYFKIIEQQRTDKIYISEEAQNSINQLYDHVTVSFNKTINNFNVYDHITKEEIVKRSKDSYGLEHELRKQHIQRLSSGDCSPEGAILYLDMISVLERIGYHARNISEGMINYNHLEQADYNQSNQWELETT</sequence>
<feature type="domain" description="PhoU" evidence="7">
    <location>
        <begin position="449"/>
        <end position="532"/>
    </location>
</feature>
<reference evidence="9 10" key="1">
    <citation type="submission" date="2016-02" db="EMBL/GenBank/DDBJ databases">
        <title>Draft genome sequence of hydrocarbon degrading Staphylococcus saprophyticus Strain CNV2, isolated from crude-oil contaminated soil from Noonmati Oil Refinery, Guwahati, Assam, India.</title>
        <authorList>
            <person name="Mukherjee A."/>
            <person name="Chettri B."/>
            <person name="Langpoklakpam J."/>
            <person name="Singh A.K."/>
            <person name="Chattopadhyay D.J."/>
        </authorList>
    </citation>
    <scope>NUCLEOTIDE SEQUENCE [LARGE SCALE GENOMIC DNA]</scope>
    <source>
        <strain evidence="9 10">CNV2</strain>
    </source>
</reference>
<reference evidence="8 11" key="2">
    <citation type="submission" date="2019-07" db="EMBL/GenBank/DDBJ databases">
        <title>Whole genome shotgun sequence of Staphylococcus kloosii NBRC 109624.</title>
        <authorList>
            <person name="Hosoyama A."/>
            <person name="Uohara A."/>
            <person name="Ohji S."/>
            <person name="Ichikawa N."/>
        </authorList>
    </citation>
    <scope>NUCLEOTIDE SEQUENCE [LARGE SCALE GENOMIC DNA]</scope>
    <source>
        <strain evidence="8 11">NBRC 109624</strain>
    </source>
</reference>
<dbReference type="Pfam" id="PF01895">
    <property type="entry name" value="PhoU"/>
    <property type="match status" value="1"/>
</dbReference>
<comment type="subcellular location">
    <subcellularLocation>
        <location evidence="1">Cell membrane</location>
        <topology evidence="1">Multi-pass membrane protein</topology>
    </subcellularLocation>
</comment>
<dbReference type="GeneID" id="69904526"/>
<dbReference type="KEGG" id="skl:C7J89_04170"/>
<accession>A0A2T4RBP8</accession>
<dbReference type="PANTHER" id="PTHR10010">
    <property type="entry name" value="SOLUTE CARRIER FAMILY 34 SODIUM PHOSPHATE , MEMBER 2-RELATED"/>
    <property type="match status" value="1"/>
</dbReference>
<dbReference type="EMBL" id="LUGM01000002">
    <property type="protein sequence ID" value="KYH13376.1"/>
    <property type="molecule type" value="Genomic_DNA"/>
</dbReference>
<dbReference type="SUPFAM" id="SSF109755">
    <property type="entry name" value="PhoU-like"/>
    <property type="match status" value="1"/>
</dbReference>
<evidence type="ECO:0000313" key="10">
    <source>
        <dbReference type="Proteomes" id="UP000075418"/>
    </source>
</evidence>
<feature type="transmembrane region" description="Helical" evidence="6">
    <location>
        <begin position="100"/>
        <end position="128"/>
    </location>
</feature>
<feature type="transmembrane region" description="Helical" evidence="6">
    <location>
        <begin position="45"/>
        <end position="63"/>
    </location>
</feature>
<dbReference type="EMBL" id="BKAQ01000023">
    <property type="protein sequence ID" value="GEP83150.1"/>
    <property type="molecule type" value="Genomic_DNA"/>
</dbReference>
<feature type="transmembrane region" description="Helical" evidence="6">
    <location>
        <begin position="244"/>
        <end position="265"/>
    </location>
</feature>
<evidence type="ECO:0000256" key="2">
    <source>
        <dbReference type="ARBA" id="ARBA00022475"/>
    </source>
</evidence>
<evidence type="ECO:0000256" key="3">
    <source>
        <dbReference type="ARBA" id="ARBA00022692"/>
    </source>
</evidence>
<evidence type="ECO:0000256" key="5">
    <source>
        <dbReference type="ARBA" id="ARBA00023136"/>
    </source>
</evidence>
<comment type="caution">
    <text evidence="9">The sequence shown here is derived from an EMBL/GenBank/DDBJ whole genome shotgun (WGS) entry which is preliminary data.</text>
</comment>
<accession>A0A151A1Y1</accession>
<dbReference type="GO" id="GO:0005886">
    <property type="term" value="C:plasma membrane"/>
    <property type="evidence" value="ECO:0007669"/>
    <property type="project" value="UniProtKB-SubCell"/>
</dbReference>
<keyword evidence="5 6" id="KW-0472">Membrane</keyword>
<keyword evidence="3 6" id="KW-0812">Transmembrane</keyword>
<feature type="transmembrane region" description="Helical" evidence="6">
    <location>
        <begin position="134"/>
        <end position="156"/>
    </location>
</feature>
<evidence type="ECO:0000256" key="1">
    <source>
        <dbReference type="ARBA" id="ARBA00004651"/>
    </source>
</evidence>